<dbReference type="InterPro" id="IPR012433">
    <property type="entry name" value="Imm11"/>
</dbReference>
<keyword evidence="3" id="KW-1185">Reference proteome</keyword>
<dbReference type="EMBL" id="BTTX01000001">
    <property type="protein sequence ID" value="GMU04824.1"/>
    <property type="molecule type" value="Genomic_DNA"/>
</dbReference>
<protein>
    <recommendedName>
        <fullName evidence="1">Immunity MXAN-0049 protein domain-containing protein</fullName>
    </recommendedName>
</protein>
<feature type="domain" description="Immunity MXAN-0049 protein" evidence="1">
    <location>
        <begin position="82"/>
        <end position="192"/>
    </location>
</feature>
<reference evidence="2 3" key="1">
    <citation type="journal article" date="2024" name="Arch. Microbiol.">
        <title>Corallococcus caeni sp. nov., a novel myxobacterium isolated from activated sludge.</title>
        <authorList>
            <person name="Tomita S."/>
            <person name="Nakai R."/>
            <person name="Kuroda K."/>
            <person name="Kurashita H."/>
            <person name="Hatamoto M."/>
            <person name="Yamaguchi T."/>
            <person name="Narihiro T."/>
        </authorList>
    </citation>
    <scope>NUCLEOTIDE SEQUENCE [LARGE SCALE GENOMIC DNA]</scope>
    <source>
        <strain evidence="2 3">NO1</strain>
    </source>
</reference>
<gene>
    <name evidence="2" type="ORF">ASNO1_10760</name>
</gene>
<name>A0ABQ6QLF3_9BACT</name>
<comment type="caution">
    <text evidence="2">The sequence shown here is derived from an EMBL/GenBank/DDBJ whole genome shotgun (WGS) entry which is preliminary data.</text>
</comment>
<dbReference type="Proteomes" id="UP001342631">
    <property type="component" value="Unassembled WGS sequence"/>
</dbReference>
<sequence length="201" mass="22539">MGAEMAREFYAVEIGDVPQWCLDTPVPSEGGALEDPWMFVEGRPVIDPGPLKTTPFHVDVKRTFSVANADRTPIANEQVASVFRELAPDDVQLFPIEIEGTPERYYVVNATRRFKCIDEANCREVQIYPPDGAVPERVGEYRSISGLRIDTSKIEDARVLRPMGWELTLIVSEEIKKGIERVGNTGVFFNRVTGPRSTHSE</sequence>
<dbReference type="Pfam" id="PF07791">
    <property type="entry name" value="Imm11"/>
    <property type="match status" value="1"/>
</dbReference>
<proteinExistence type="predicted"/>
<evidence type="ECO:0000313" key="3">
    <source>
        <dbReference type="Proteomes" id="UP001342631"/>
    </source>
</evidence>
<evidence type="ECO:0000313" key="2">
    <source>
        <dbReference type="EMBL" id="GMU04824.1"/>
    </source>
</evidence>
<accession>A0ABQ6QLF3</accession>
<organism evidence="2 3">
    <name type="scientific">Corallococcus caeni</name>
    <dbReference type="NCBI Taxonomy" id="3082388"/>
    <lineage>
        <taxon>Bacteria</taxon>
        <taxon>Pseudomonadati</taxon>
        <taxon>Myxococcota</taxon>
        <taxon>Myxococcia</taxon>
        <taxon>Myxococcales</taxon>
        <taxon>Cystobacterineae</taxon>
        <taxon>Myxococcaceae</taxon>
        <taxon>Corallococcus</taxon>
    </lineage>
</organism>
<evidence type="ECO:0000259" key="1">
    <source>
        <dbReference type="Pfam" id="PF07791"/>
    </source>
</evidence>